<comment type="caution">
    <text evidence="1">The sequence shown here is derived from an EMBL/GenBank/DDBJ whole genome shotgun (WGS) entry which is preliminary data.</text>
</comment>
<dbReference type="Proteomes" id="UP000749010">
    <property type="component" value="Unassembled WGS sequence"/>
</dbReference>
<reference evidence="1 3" key="1">
    <citation type="submission" date="2019-03" db="EMBL/GenBank/DDBJ databases">
        <title>Metabolic reconstructions from genomes of highly enriched 'Candidatus Accumulibacter' and 'Candidatus Competibacter' bioreactor populations.</title>
        <authorList>
            <person name="Annavajhala M.K."/>
            <person name="Welles L."/>
            <person name="Abbas B."/>
            <person name="Sorokin D."/>
            <person name="Park H."/>
            <person name="Van Loosdrecht M."/>
            <person name="Chandran K."/>
        </authorList>
    </citation>
    <scope>NUCLEOTIDE SEQUENCE [LARGE SCALE GENOMIC DNA]</scope>
    <source>
        <strain evidence="1 3">SBR_S</strain>
    </source>
</reference>
<protein>
    <submittedName>
        <fullName evidence="1">Uncharacterized protein</fullName>
    </submittedName>
</protein>
<keyword evidence="3" id="KW-1185">Reference proteome</keyword>
<sequence length="105" mass="12079">MAKSNAQRQSDYRARHLKDLDGQAERLNLLVNLHAKRALERLAACYAVTQREVLEGLLREADRAALERAARVHNGENDYYEKRLRLAKKIRYAVTTNGCLCRPKT</sequence>
<evidence type="ECO:0000313" key="3">
    <source>
        <dbReference type="Proteomes" id="UP000749010"/>
    </source>
</evidence>
<dbReference type="RefSeq" id="WP_169068485.1">
    <property type="nucleotide sequence ID" value="NZ_SPMY01000108.1"/>
</dbReference>
<gene>
    <name evidence="1" type="ORF">E4Q23_21180</name>
    <name evidence="2" type="ORF">E4Q23_22935</name>
</gene>
<dbReference type="EMBL" id="SPMY01000134">
    <property type="protein sequence ID" value="NMQ30362.1"/>
    <property type="molecule type" value="Genomic_DNA"/>
</dbReference>
<evidence type="ECO:0000313" key="1">
    <source>
        <dbReference type="EMBL" id="NMQ30045.1"/>
    </source>
</evidence>
<dbReference type="EMBL" id="SPMY01000108">
    <property type="protein sequence ID" value="NMQ30045.1"/>
    <property type="molecule type" value="Genomic_DNA"/>
</dbReference>
<proteinExistence type="predicted"/>
<name>A0ABX1U0T6_9PROT</name>
<accession>A0ABX1U0T6</accession>
<evidence type="ECO:0000313" key="2">
    <source>
        <dbReference type="EMBL" id="NMQ30362.1"/>
    </source>
</evidence>
<organism evidence="1 3">
    <name type="scientific">Candidatus Accumulibacter phosphatis</name>
    <dbReference type="NCBI Taxonomy" id="327160"/>
    <lineage>
        <taxon>Bacteria</taxon>
        <taxon>Pseudomonadati</taxon>
        <taxon>Pseudomonadota</taxon>
        <taxon>Betaproteobacteria</taxon>
        <taxon>Candidatus Accumulibacter</taxon>
    </lineage>
</organism>